<gene>
    <name evidence="1" type="ORF">RM529_04630</name>
</gene>
<keyword evidence="2" id="KW-1185">Reference proteome</keyword>
<evidence type="ECO:0000313" key="1">
    <source>
        <dbReference type="EMBL" id="MDT0649416.1"/>
    </source>
</evidence>
<proteinExistence type="predicted"/>
<accession>A0ABU3CSS5</accession>
<name>A0ABU3CSS5_9FLAO</name>
<reference evidence="1 2" key="1">
    <citation type="submission" date="2023-09" db="EMBL/GenBank/DDBJ databases">
        <authorList>
            <person name="Rey-Velasco X."/>
        </authorList>
    </citation>
    <scope>NUCLEOTIDE SEQUENCE [LARGE SCALE GENOMIC DNA]</scope>
    <source>
        <strain evidence="1 2">F297</strain>
    </source>
</reference>
<dbReference type="RefSeq" id="WP_311483579.1">
    <property type="nucleotide sequence ID" value="NZ_JAVRHP010000015.1"/>
</dbReference>
<dbReference type="Pfam" id="PF21196">
    <property type="entry name" value="PcrA_UvrD_tudor"/>
    <property type="match status" value="1"/>
</dbReference>
<evidence type="ECO:0000313" key="2">
    <source>
        <dbReference type="Proteomes" id="UP001248819"/>
    </source>
</evidence>
<dbReference type="EMBL" id="JAVRHP010000015">
    <property type="protein sequence ID" value="MDT0649416.1"/>
    <property type="molecule type" value="Genomic_DNA"/>
</dbReference>
<dbReference type="Proteomes" id="UP001248819">
    <property type="component" value="Unassembled WGS sequence"/>
</dbReference>
<comment type="caution">
    <text evidence="1">The sequence shown here is derived from an EMBL/GenBank/DDBJ whole genome shotgun (WGS) entry which is preliminary data.</text>
</comment>
<organism evidence="1 2">
    <name type="scientific">Autumnicola edwardsiae</name>
    <dbReference type="NCBI Taxonomy" id="3075594"/>
    <lineage>
        <taxon>Bacteria</taxon>
        <taxon>Pseudomonadati</taxon>
        <taxon>Bacteroidota</taxon>
        <taxon>Flavobacteriia</taxon>
        <taxon>Flavobacteriales</taxon>
        <taxon>Flavobacteriaceae</taxon>
        <taxon>Autumnicola</taxon>
    </lineage>
</organism>
<sequence length="283" mass="32399">MELTCFIIMPISDNSSYAKGHFKRVYDYIIKPACISAGFKPLRADDVLNTNHIALDILKMIISSDMALCDLSNQNPNVLYELGIRQAFNKPVALIKDSKTNRVFDIQGFRDLEYDENLRIDNVKEIVENLAEIMKITYTERNNQVNSLVKLLGINPAELSDSTNISVETELILNQLGSIDRRLDFIENKNKHHQKYYYQKPLKEETLFDDIDENSFSDEKFTISEIAKLKEGDKVVHQRFGAGTVVKIEGTPDDLNSFKGEFDFENGGTKRLLIKFANLYKVL</sequence>
<protein>
    <submittedName>
        <fullName evidence="1">Uncharacterized protein</fullName>
    </submittedName>
</protein>